<dbReference type="PANTHER" id="PTHR45763:SF46">
    <property type="entry name" value="AB HYDROLASE-1 DOMAIN-CONTAINING PROTEIN"/>
    <property type="match status" value="1"/>
</dbReference>
<proteinExistence type="predicted"/>
<dbReference type="EMBL" id="KQ964265">
    <property type="protein sequence ID" value="KXJ86966.1"/>
    <property type="molecule type" value="Genomic_DNA"/>
</dbReference>
<accession>A0A136IPW4</accession>
<dbReference type="Proteomes" id="UP000070501">
    <property type="component" value="Unassembled WGS sequence"/>
</dbReference>
<dbReference type="GO" id="GO:0016787">
    <property type="term" value="F:hydrolase activity"/>
    <property type="evidence" value="ECO:0007669"/>
    <property type="project" value="UniProtKB-KW"/>
</dbReference>
<dbReference type="SUPFAM" id="SSF53474">
    <property type="entry name" value="alpha/beta-Hydrolases"/>
    <property type="match status" value="1"/>
</dbReference>
<sequence length="355" mass="38728">MRLGLNAGTSLSRQARQHLQSLAATTKDATFRLPSGRVLGYAEYGNPSGTPLFVLHGFPSSRLEAGPLAAIARSLDIRVIALDRPGFGLSTPQPGRTILDFTTDMGDFARAMHIPRFAVGGFSGGGPYALACAYAFPRSTLGAVGLFASGPPWVSAADADDGVGTVRMMSWPRRVMRIMALHWPSGLRVLLNGVMGTLRWLSGTGVVVRKTEEWLAAQDRERERHPTGKDSDANEPAGSLTEGQKSSVSDRRVALLRILDEPFRQGSWATVQETKPLTEPTWGFPFESVPHHSDRPVRIWHGAKDVNAPIGAIRYLAERVPGAVLTEYPDDTHYTMGLRFEGALRELVEDFKRKG</sequence>
<keyword evidence="3" id="KW-0378">Hydrolase</keyword>
<feature type="domain" description="AB hydrolase-1" evidence="2">
    <location>
        <begin position="51"/>
        <end position="148"/>
    </location>
</feature>
<dbReference type="InterPro" id="IPR000073">
    <property type="entry name" value="AB_hydrolase_1"/>
</dbReference>
<dbReference type="InParanoid" id="A0A136IPW4"/>
<reference evidence="4" key="1">
    <citation type="submission" date="2016-02" db="EMBL/GenBank/DDBJ databases">
        <title>Draft genome sequence of Microdochium bolleyi, a fungal endophyte of beachgrass.</title>
        <authorList>
            <consortium name="DOE Joint Genome Institute"/>
            <person name="David A.S."/>
            <person name="May G."/>
            <person name="Haridas S."/>
            <person name="Lim J."/>
            <person name="Wang M."/>
            <person name="Labutti K."/>
            <person name="Lipzen A."/>
            <person name="Barry K."/>
            <person name="Grigoriev I.V."/>
        </authorList>
    </citation>
    <scope>NUCLEOTIDE SEQUENCE [LARGE SCALE GENOMIC DNA]</scope>
    <source>
        <strain evidence="4">J235TASD1</strain>
    </source>
</reference>
<feature type="compositionally biased region" description="Basic and acidic residues" evidence="1">
    <location>
        <begin position="218"/>
        <end position="232"/>
    </location>
</feature>
<keyword evidence="4" id="KW-1185">Reference proteome</keyword>
<feature type="region of interest" description="Disordered" evidence="1">
    <location>
        <begin position="218"/>
        <end position="248"/>
    </location>
</feature>
<name>A0A136IPW4_9PEZI</name>
<organism evidence="3 4">
    <name type="scientific">Microdochium bolleyi</name>
    <dbReference type="NCBI Taxonomy" id="196109"/>
    <lineage>
        <taxon>Eukaryota</taxon>
        <taxon>Fungi</taxon>
        <taxon>Dikarya</taxon>
        <taxon>Ascomycota</taxon>
        <taxon>Pezizomycotina</taxon>
        <taxon>Sordariomycetes</taxon>
        <taxon>Xylariomycetidae</taxon>
        <taxon>Xylariales</taxon>
        <taxon>Microdochiaceae</taxon>
        <taxon>Microdochium</taxon>
    </lineage>
</organism>
<dbReference type="PANTHER" id="PTHR45763">
    <property type="entry name" value="HYDROLASE, ALPHA/BETA FOLD FAMILY PROTEIN, EXPRESSED-RELATED"/>
    <property type="match status" value="1"/>
</dbReference>
<evidence type="ECO:0000256" key="1">
    <source>
        <dbReference type="SAM" id="MobiDB-lite"/>
    </source>
</evidence>
<dbReference type="AlphaFoldDB" id="A0A136IPW4"/>
<evidence type="ECO:0000313" key="3">
    <source>
        <dbReference type="EMBL" id="KXJ86966.1"/>
    </source>
</evidence>
<protein>
    <submittedName>
        <fullName evidence="3">Alpha/Beta hydrolase protein</fullName>
    </submittedName>
</protein>
<evidence type="ECO:0000313" key="4">
    <source>
        <dbReference type="Proteomes" id="UP000070501"/>
    </source>
</evidence>
<gene>
    <name evidence="3" type="ORF">Micbo1qcDRAFT_168068</name>
</gene>
<evidence type="ECO:0000259" key="2">
    <source>
        <dbReference type="Pfam" id="PF00561"/>
    </source>
</evidence>
<dbReference type="STRING" id="196109.A0A136IPW4"/>
<dbReference type="Pfam" id="PF00561">
    <property type="entry name" value="Abhydrolase_1"/>
    <property type="match status" value="1"/>
</dbReference>
<dbReference type="OrthoDB" id="294702at2759"/>
<dbReference type="InterPro" id="IPR029058">
    <property type="entry name" value="AB_hydrolase_fold"/>
</dbReference>
<dbReference type="Gene3D" id="3.40.50.1820">
    <property type="entry name" value="alpha/beta hydrolase"/>
    <property type="match status" value="1"/>
</dbReference>